<feature type="transmembrane region" description="Helical" evidence="1">
    <location>
        <begin position="53"/>
        <end position="77"/>
    </location>
</feature>
<accession>A0ABU2NAT7</accession>
<organism evidence="2 3">
    <name type="scientific">Pseudonocardia charpentierae</name>
    <dbReference type="NCBI Taxonomy" id="3075545"/>
    <lineage>
        <taxon>Bacteria</taxon>
        <taxon>Bacillati</taxon>
        <taxon>Actinomycetota</taxon>
        <taxon>Actinomycetes</taxon>
        <taxon>Pseudonocardiales</taxon>
        <taxon>Pseudonocardiaceae</taxon>
        <taxon>Pseudonocardia</taxon>
    </lineage>
</organism>
<keyword evidence="1" id="KW-1133">Transmembrane helix</keyword>
<feature type="transmembrane region" description="Helical" evidence="1">
    <location>
        <begin position="152"/>
        <end position="177"/>
    </location>
</feature>
<dbReference type="Proteomes" id="UP001183202">
    <property type="component" value="Unassembled WGS sequence"/>
</dbReference>
<feature type="transmembrane region" description="Helical" evidence="1">
    <location>
        <begin position="126"/>
        <end position="146"/>
    </location>
</feature>
<comment type="caution">
    <text evidence="2">The sequence shown here is derived from an EMBL/GenBank/DDBJ whole genome shotgun (WGS) entry which is preliminary data.</text>
</comment>
<dbReference type="RefSeq" id="WP_311556174.1">
    <property type="nucleotide sequence ID" value="NZ_JAVREJ010000006.1"/>
</dbReference>
<protein>
    <submittedName>
        <fullName evidence="2">Uncharacterized protein</fullName>
    </submittedName>
</protein>
<evidence type="ECO:0000313" key="3">
    <source>
        <dbReference type="Proteomes" id="UP001183202"/>
    </source>
</evidence>
<reference evidence="3" key="1">
    <citation type="submission" date="2023-07" db="EMBL/GenBank/DDBJ databases">
        <title>30 novel species of actinomycetes from the DSMZ collection.</title>
        <authorList>
            <person name="Nouioui I."/>
        </authorList>
    </citation>
    <scope>NUCLEOTIDE SEQUENCE [LARGE SCALE GENOMIC DNA]</scope>
    <source>
        <strain evidence="3">DSM 45834</strain>
    </source>
</reference>
<keyword evidence="1" id="KW-0812">Transmembrane</keyword>
<evidence type="ECO:0000313" key="2">
    <source>
        <dbReference type="EMBL" id="MDT0350153.1"/>
    </source>
</evidence>
<gene>
    <name evidence="2" type="ORF">RM445_11525</name>
</gene>
<sequence length="185" mass="18693">MTTATTSYADTPYYDTFATADDDTLRMPLPTAEHTDRPADRHSTGLVLNPTRLWTGGLATAAVAALVGLVGTLVIRVLFEHAPVGASAAHAVNAGNAGLLCLFAAVAALAATGIAHLLMVSTPEPLSYLGWIIGLSTAAAVVLPLLSSVPTAAAVAIAVVNLVIGLAIGSLVVGTAMSARRPATR</sequence>
<name>A0ABU2NAT7_9PSEU</name>
<proteinExistence type="predicted"/>
<keyword evidence="3" id="KW-1185">Reference proteome</keyword>
<keyword evidence="1" id="KW-0472">Membrane</keyword>
<feature type="transmembrane region" description="Helical" evidence="1">
    <location>
        <begin position="97"/>
        <end position="119"/>
    </location>
</feature>
<dbReference type="EMBL" id="JAVREJ010000006">
    <property type="protein sequence ID" value="MDT0350153.1"/>
    <property type="molecule type" value="Genomic_DNA"/>
</dbReference>
<evidence type="ECO:0000256" key="1">
    <source>
        <dbReference type="SAM" id="Phobius"/>
    </source>
</evidence>